<dbReference type="OrthoDB" id="1828825at2"/>
<feature type="domain" description="SGNH hydrolase-type esterase" evidence="1">
    <location>
        <begin position="167"/>
        <end position="358"/>
    </location>
</feature>
<dbReference type="Pfam" id="PF13472">
    <property type="entry name" value="Lipase_GDSL_2"/>
    <property type="match status" value="1"/>
</dbReference>
<dbReference type="Proteomes" id="UP000272400">
    <property type="component" value="Unassembled WGS sequence"/>
</dbReference>
<dbReference type="AlphaFoldDB" id="A0A3N1CQ50"/>
<proteinExistence type="predicted"/>
<dbReference type="InterPro" id="IPR036514">
    <property type="entry name" value="SGNH_hydro_sf"/>
</dbReference>
<protein>
    <submittedName>
        <fullName evidence="2">Lysophospholipase L1-like esterase</fullName>
    </submittedName>
</protein>
<dbReference type="SUPFAM" id="SSF52266">
    <property type="entry name" value="SGNH hydrolase"/>
    <property type="match status" value="1"/>
</dbReference>
<evidence type="ECO:0000259" key="1">
    <source>
        <dbReference type="Pfam" id="PF13472"/>
    </source>
</evidence>
<dbReference type="InterPro" id="IPR013830">
    <property type="entry name" value="SGNH_hydro"/>
</dbReference>
<comment type="caution">
    <text evidence="2">The sequence shown here is derived from an EMBL/GenBank/DDBJ whole genome shotgun (WGS) entry which is preliminary data.</text>
</comment>
<organism evidence="2 3">
    <name type="scientific">Actinocorallia herbida</name>
    <dbReference type="NCBI Taxonomy" id="58109"/>
    <lineage>
        <taxon>Bacteria</taxon>
        <taxon>Bacillati</taxon>
        <taxon>Actinomycetota</taxon>
        <taxon>Actinomycetes</taxon>
        <taxon>Streptosporangiales</taxon>
        <taxon>Thermomonosporaceae</taxon>
        <taxon>Actinocorallia</taxon>
    </lineage>
</organism>
<dbReference type="RefSeq" id="WP_148085874.1">
    <property type="nucleotide sequence ID" value="NZ_RJKE01000001.1"/>
</dbReference>
<keyword evidence="3" id="KW-1185">Reference proteome</keyword>
<dbReference type="EMBL" id="RJKE01000001">
    <property type="protein sequence ID" value="ROO83446.1"/>
    <property type="molecule type" value="Genomic_DNA"/>
</dbReference>
<accession>A0A3N1CQ50</accession>
<evidence type="ECO:0000313" key="3">
    <source>
        <dbReference type="Proteomes" id="UP000272400"/>
    </source>
</evidence>
<dbReference type="PANTHER" id="PTHR43784">
    <property type="entry name" value="GDSL-LIKE LIPASE/ACYLHYDROLASE, PUTATIVE (AFU_ORTHOLOGUE AFUA_2G00820)-RELATED"/>
    <property type="match status" value="1"/>
</dbReference>
<dbReference type="PANTHER" id="PTHR43784:SF2">
    <property type="entry name" value="GDSL-LIKE LIPASE_ACYLHYDROLASE, PUTATIVE (AFU_ORTHOLOGUE AFUA_2G00820)-RELATED"/>
    <property type="match status" value="1"/>
</dbReference>
<dbReference type="InterPro" id="IPR053140">
    <property type="entry name" value="GDSL_Rv0518-like"/>
</dbReference>
<sequence length="370" mass="37764">MMVGPCAGAEFAAPGFAGRAVRQVVHLHRGGTRLRVWFSNRFGREPLRFRAVRAGLHLGGGRVAPGAAALAFGGEAGVEIPPGIEVVSDPVDLAVPDGAELAVTVGVAADGGAATKHPEGLQTGYAREDAAVDAPCLAGAEEFAELHWIRGVDLCGEPAPGEPVIVAFGDSLTDGSGTTPDAHQRYPDHLWRRLGVRVLNTGIGGNRLLANGFGPAGMLRFADDALGVPGVTHVIIALGVNDLGLAGAAGRPAVTAAELIAGYTALAARAREAGVVPVGATLPPFGGVVYPGYHTARGEQTRAEFNAWMRAASGASGAVFPGHLDMDGALRDPARPVLLRDDLHFGDGLHPNDEGARAIAGAVSPAVFGL</sequence>
<evidence type="ECO:0000313" key="2">
    <source>
        <dbReference type="EMBL" id="ROO83446.1"/>
    </source>
</evidence>
<reference evidence="2 3" key="1">
    <citation type="submission" date="2018-11" db="EMBL/GenBank/DDBJ databases">
        <title>Sequencing the genomes of 1000 actinobacteria strains.</title>
        <authorList>
            <person name="Klenk H.-P."/>
        </authorList>
    </citation>
    <scope>NUCLEOTIDE SEQUENCE [LARGE SCALE GENOMIC DNA]</scope>
    <source>
        <strain evidence="2 3">DSM 44254</strain>
    </source>
</reference>
<name>A0A3N1CQ50_9ACTN</name>
<gene>
    <name evidence="2" type="ORF">EDD29_0949</name>
</gene>
<dbReference type="Gene3D" id="3.40.50.1110">
    <property type="entry name" value="SGNH hydrolase"/>
    <property type="match status" value="1"/>
</dbReference>